<dbReference type="EMBL" id="KV014909">
    <property type="protein sequence ID" value="KZV21278.1"/>
    <property type="molecule type" value="Genomic_DNA"/>
</dbReference>
<evidence type="ECO:0000313" key="3">
    <source>
        <dbReference type="Proteomes" id="UP000250235"/>
    </source>
</evidence>
<dbReference type="OrthoDB" id="1750783at2759"/>
<dbReference type="InterPro" id="IPR025525">
    <property type="entry name" value="hAT-like_transposase_RNase-H"/>
</dbReference>
<dbReference type="GO" id="GO:0003677">
    <property type="term" value="F:DNA binding"/>
    <property type="evidence" value="ECO:0007669"/>
    <property type="project" value="InterPro"/>
</dbReference>
<name>A0A2Z7AIU6_9LAMI</name>
<protein>
    <submittedName>
        <fullName evidence="2">Zinc finger BED domain-containing protein RICESLEEPER 2-like</fullName>
    </submittedName>
</protein>
<keyword evidence="3" id="KW-1185">Reference proteome</keyword>
<dbReference type="Proteomes" id="UP000250235">
    <property type="component" value="Unassembled WGS sequence"/>
</dbReference>
<feature type="domain" description="hAT-like transposase RNase-H fold" evidence="1">
    <location>
        <begin position="2"/>
        <end position="57"/>
    </location>
</feature>
<evidence type="ECO:0000259" key="1">
    <source>
        <dbReference type="Pfam" id="PF14372"/>
    </source>
</evidence>
<evidence type="ECO:0000313" key="2">
    <source>
        <dbReference type="EMBL" id="KZV21278.1"/>
    </source>
</evidence>
<dbReference type="AlphaFoldDB" id="A0A2Z7AIU6"/>
<accession>A0A2Z7AIU6</accession>
<reference evidence="2 3" key="1">
    <citation type="journal article" date="2015" name="Proc. Natl. Acad. Sci. U.S.A.">
        <title>The resurrection genome of Boea hygrometrica: A blueprint for survival of dehydration.</title>
        <authorList>
            <person name="Xiao L."/>
            <person name="Yang G."/>
            <person name="Zhang L."/>
            <person name="Yang X."/>
            <person name="Zhao S."/>
            <person name="Ji Z."/>
            <person name="Zhou Q."/>
            <person name="Hu M."/>
            <person name="Wang Y."/>
            <person name="Chen M."/>
            <person name="Xu Y."/>
            <person name="Jin H."/>
            <person name="Xiao X."/>
            <person name="Hu G."/>
            <person name="Bao F."/>
            <person name="Hu Y."/>
            <person name="Wan P."/>
            <person name="Li L."/>
            <person name="Deng X."/>
            <person name="Kuang T."/>
            <person name="Xiang C."/>
            <person name="Zhu J.K."/>
            <person name="Oliver M.J."/>
            <person name="He Y."/>
        </authorList>
    </citation>
    <scope>NUCLEOTIDE SEQUENCE [LARGE SCALE GENOMIC DNA]</scope>
    <source>
        <strain evidence="3">cv. XS01</strain>
    </source>
</reference>
<organism evidence="2 3">
    <name type="scientific">Dorcoceras hygrometricum</name>
    <dbReference type="NCBI Taxonomy" id="472368"/>
    <lineage>
        <taxon>Eukaryota</taxon>
        <taxon>Viridiplantae</taxon>
        <taxon>Streptophyta</taxon>
        <taxon>Embryophyta</taxon>
        <taxon>Tracheophyta</taxon>
        <taxon>Spermatophyta</taxon>
        <taxon>Magnoliopsida</taxon>
        <taxon>eudicotyledons</taxon>
        <taxon>Gunneridae</taxon>
        <taxon>Pentapetalae</taxon>
        <taxon>asterids</taxon>
        <taxon>lamiids</taxon>
        <taxon>Lamiales</taxon>
        <taxon>Gesneriaceae</taxon>
        <taxon>Didymocarpoideae</taxon>
        <taxon>Trichosporeae</taxon>
        <taxon>Loxocarpinae</taxon>
        <taxon>Dorcoceras</taxon>
    </lineage>
</organism>
<sequence>MYWSQYSTVLAFGAILDPRIKLSMLNYFYSKVETDPLNFQEKMSLVKRSFTRFYGQYSSVTETISQPQSPSTTLPQMRK</sequence>
<proteinExistence type="predicted"/>
<gene>
    <name evidence="2" type="ORF">F511_26236</name>
</gene>
<dbReference type="Pfam" id="PF14372">
    <property type="entry name" value="hAT-like_RNase-H"/>
    <property type="match status" value="1"/>
</dbReference>